<dbReference type="Pfam" id="PF00646">
    <property type="entry name" value="F-box"/>
    <property type="match status" value="1"/>
</dbReference>
<dbReference type="InterPro" id="IPR001810">
    <property type="entry name" value="F-box_dom"/>
</dbReference>
<dbReference type="EMBL" id="LR031879">
    <property type="protein sequence ID" value="VDD56273.1"/>
    <property type="molecule type" value="Genomic_DNA"/>
</dbReference>
<dbReference type="PROSITE" id="PS50181">
    <property type="entry name" value="FBOX"/>
    <property type="match status" value="1"/>
</dbReference>
<dbReference type="AlphaFoldDB" id="A0A3P6FEG3"/>
<dbReference type="SUPFAM" id="SSF81383">
    <property type="entry name" value="F-box domain"/>
    <property type="match status" value="1"/>
</dbReference>
<accession>A0A3P6FEG3</accession>
<evidence type="ECO:0000313" key="2">
    <source>
        <dbReference type="EMBL" id="VDD56273.1"/>
    </source>
</evidence>
<dbReference type="PANTHER" id="PTHR31111:SF130">
    <property type="entry name" value="F-BOX ASSOCIATED UBIQUITINATION EFFECTOR FAMILY PROTEIN"/>
    <property type="match status" value="1"/>
</dbReference>
<feature type="domain" description="F-box" evidence="1">
    <location>
        <begin position="1"/>
        <end position="45"/>
    </location>
</feature>
<dbReference type="Gene3D" id="1.20.1280.50">
    <property type="match status" value="1"/>
</dbReference>
<dbReference type="PANTHER" id="PTHR31111">
    <property type="entry name" value="BNAA05G37150D PROTEIN-RELATED"/>
    <property type="match status" value="1"/>
</dbReference>
<evidence type="ECO:0000259" key="1">
    <source>
        <dbReference type="PROSITE" id="PS50181"/>
    </source>
</evidence>
<gene>
    <name evidence="2" type="ORF">BOLC8T49502H</name>
</gene>
<dbReference type="InterPro" id="IPR036047">
    <property type="entry name" value="F-box-like_dom_sf"/>
</dbReference>
<proteinExistence type="predicted"/>
<dbReference type="SMART" id="SM00256">
    <property type="entry name" value="FBOX"/>
    <property type="match status" value="1"/>
</dbReference>
<reference evidence="2" key="1">
    <citation type="submission" date="2018-11" db="EMBL/GenBank/DDBJ databases">
        <authorList>
            <consortium name="Genoscope - CEA"/>
            <person name="William W."/>
        </authorList>
    </citation>
    <scope>NUCLEOTIDE SEQUENCE</scope>
</reference>
<organism evidence="2">
    <name type="scientific">Brassica oleracea</name>
    <name type="common">Wild cabbage</name>
    <dbReference type="NCBI Taxonomy" id="3712"/>
    <lineage>
        <taxon>Eukaryota</taxon>
        <taxon>Viridiplantae</taxon>
        <taxon>Streptophyta</taxon>
        <taxon>Embryophyta</taxon>
        <taxon>Tracheophyta</taxon>
        <taxon>Spermatophyta</taxon>
        <taxon>Magnoliopsida</taxon>
        <taxon>eudicotyledons</taxon>
        <taxon>Gunneridae</taxon>
        <taxon>Pentapetalae</taxon>
        <taxon>rosids</taxon>
        <taxon>malvids</taxon>
        <taxon>Brassicales</taxon>
        <taxon>Brassicaceae</taxon>
        <taxon>Brassiceae</taxon>
        <taxon>Brassica</taxon>
    </lineage>
</organism>
<sequence length="104" mass="11786">MMNSIPLELIHEIFSRLPLKSIARCRCVSEQWRSILCSADFLTKSSTRPSLFFAMKSSRNNNDFLFFSSTQLDDKSLSSSATFVRLKLSKDMPLELCGHASGLF</sequence>
<protein>
    <recommendedName>
        <fullName evidence="1">F-box domain-containing protein</fullName>
    </recommendedName>
</protein>
<name>A0A3P6FEG3_BRAOL</name>